<proteinExistence type="predicted"/>
<accession>A0A7S1A5B2</accession>
<dbReference type="AlphaFoldDB" id="A0A7S1A5B2"/>
<gene>
    <name evidence="1" type="ORF">NSCI0253_LOCUS17596</name>
</gene>
<dbReference type="EMBL" id="HBFQ01024860">
    <property type="protein sequence ID" value="CAD8843248.1"/>
    <property type="molecule type" value="Transcribed_RNA"/>
</dbReference>
<name>A0A7S1A5B2_NOCSC</name>
<protein>
    <submittedName>
        <fullName evidence="1">Uncharacterized protein</fullName>
    </submittedName>
</protein>
<evidence type="ECO:0000313" key="1">
    <source>
        <dbReference type="EMBL" id="CAD8843248.1"/>
    </source>
</evidence>
<reference evidence="1" key="1">
    <citation type="submission" date="2021-01" db="EMBL/GenBank/DDBJ databases">
        <authorList>
            <person name="Corre E."/>
            <person name="Pelletier E."/>
            <person name="Niang G."/>
            <person name="Scheremetjew M."/>
            <person name="Finn R."/>
            <person name="Kale V."/>
            <person name="Holt S."/>
            <person name="Cochrane G."/>
            <person name="Meng A."/>
            <person name="Brown T."/>
            <person name="Cohen L."/>
        </authorList>
    </citation>
    <scope>NUCLEOTIDE SEQUENCE</scope>
</reference>
<organism evidence="1">
    <name type="scientific">Noctiluca scintillans</name>
    <name type="common">Sea sparkle</name>
    <name type="synonym">Red tide dinoflagellate</name>
    <dbReference type="NCBI Taxonomy" id="2966"/>
    <lineage>
        <taxon>Eukaryota</taxon>
        <taxon>Sar</taxon>
        <taxon>Alveolata</taxon>
        <taxon>Dinophyceae</taxon>
        <taxon>Noctilucales</taxon>
        <taxon>Noctilucaceae</taxon>
        <taxon>Noctiluca</taxon>
    </lineage>
</organism>
<sequence length="302" mass="33541">MSQQEGISLLLPVLQNVAETLTVLDIGRLHCTCQHLSGSLELLRSIVLGHRGRDTTWSWQKAHSVEAAALYDPLNALQPWTRGPNARNGRDVIEAQGDALWLSGGTDWQSFQGAFRCVADQGVFASWISFRVRIATPDVSGAFFSLYGCKRNWGFTDPVLVFNYRGDATEQDHCFSLQTEFDQSVEKRHVSQRLDVSGDRCFDIAVHLNWEQKTASMFVDGVPHVSRVPFHGTCPIRYATLYNWRSSARTAFAELLIGGACPSAGLLKAARSLQFQRRLSATSRSLSQTLGFLAVWLGSTCQ</sequence>